<evidence type="ECO:0000313" key="9">
    <source>
        <dbReference type="EnsemblMetazoa" id="XP_008189339.1"/>
    </source>
</evidence>
<dbReference type="RefSeq" id="XP_008189339.1">
    <property type="nucleotide sequence ID" value="XM_008191117.1"/>
</dbReference>
<evidence type="ECO:0000256" key="2">
    <source>
        <dbReference type="ARBA" id="ARBA00004123"/>
    </source>
</evidence>
<evidence type="ECO:0000259" key="8">
    <source>
        <dbReference type="Pfam" id="PF13359"/>
    </source>
</evidence>
<dbReference type="PANTHER" id="PTHR22930">
    <property type="match status" value="1"/>
</dbReference>
<dbReference type="EnsemblMetazoa" id="XM_008191117.1">
    <property type="protein sequence ID" value="XP_008189339.1"/>
    <property type="gene ID" value="LOC103311488"/>
</dbReference>
<dbReference type="GO" id="GO:0016787">
    <property type="term" value="F:hydrolase activity"/>
    <property type="evidence" value="ECO:0007669"/>
    <property type="project" value="UniProtKB-KW"/>
</dbReference>
<organism evidence="9 10">
    <name type="scientific">Acyrthosiphon pisum</name>
    <name type="common">Pea aphid</name>
    <dbReference type="NCBI Taxonomy" id="7029"/>
    <lineage>
        <taxon>Eukaryota</taxon>
        <taxon>Metazoa</taxon>
        <taxon>Ecdysozoa</taxon>
        <taxon>Arthropoda</taxon>
        <taxon>Hexapoda</taxon>
        <taxon>Insecta</taxon>
        <taxon>Pterygota</taxon>
        <taxon>Neoptera</taxon>
        <taxon>Paraneoptera</taxon>
        <taxon>Hemiptera</taxon>
        <taxon>Sternorrhyncha</taxon>
        <taxon>Aphidomorpha</taxon>
        <taxon>Aphidoidea</taxon>
        <taxon>Aphididae</taxon>
        <taxon>Macrosiphini</taxon>
        <taxon>Acyrthosiphon</taxon>
    </lineage>
</organism>
<dbReference type="InterPro" id="IPR027806">
    <property type="entry name" value="HARBI1_dom"/>
</dbReference>
<evidence type="ECO:0000256" key="6">
    <source>
        <dbReference type="ARBA" id="ARBA00022801"/>
    </source>
</evidence>
<sequence>MYFDHDQNFFESDSDIEDDDFNDLMVMIAFPRRQRNFRQRADHFTHWRDDEFFDRYRLSKTTVRFIINLIGDRICSRTDWNHAVSSEHKVLLTLRYYATGSMLVVCGDFIGVHKSTASRIVKLVSHEIALLRPLFVHFPNNEMEIKRVKQDFYNIAKFPLVIGALDCTHVKIRSLGGDNAEMYRNRKSFFSINVQTICDANLKIQDIVARWPGSSHDSTIFKNSEIRGKFERGEMQNCLLVADSGYAQRDFVMTLVGNPGTLIDPASGITAAAVDKYNESLIRTRNTVERSYGVWKRRFPILATGINVKRTSSQSIIVATAVLHNIACEFKERIPRVTTAVESSIRITDLNNPGDAISRNAVQNSTRRKLLRYFANV</sequence>
<keyword evidence="7" id="KW-0539">Nucleus</keyword>
<dbReference type="Proteomes" id="UP000007819">
    <property type="component" value="Unassembled WGS sequence"/>
</dbReference>
<evidence type="ECO:0000256" key="3">
    <source>
        <dbReference type="ARBA" id="ARBA00006958"/>
    </source>
</evidence>
<proteinExistence type="inferred from homology"/>
<evidence type="ECO:0000313" key="10">
    <source>
        <dbReference type="Proteomes" id="UP000007819"/>
    </source>
</evidence>
<evidence type="ECO:0000256" key="7">
    <source>
        <dbReference type="ARBA" id="ARBA00023242"/>
    </source>
</evidence>
<dbReference type="InterPro" id="IPR045249">
    <property type="entry name" value="HARBI1-like"/>
</dbReference>
<dbReference type="OrthoDB" id="2430314at2759"/>
<comment type="cofactor">
    <cofactor evidence="1">
        <name>a divalent metal cation</name>
        <dbReference type="ChEBI" id="CHEBI:60240"/>
    </cofactor>
</comment>
<comment type="subcellular location">
    <subcellularLocation>
        <location evidence="2">Nucleus</location>
    </subcellularLocation>
</comment>
<accession>A0A8R2FDC1</accession>
<dbReference type="GO" id="GO:0004518">
    <property type="term" value="F:nuclease activity"/>
    <property type="evidence" value="ECO:0007669"/>
    <property type="project" value="UniProtKB-KW"/>
</dbReference>
<evidence type="ECO:0000256" key="1">
    <source>
        <dbReference type="ARBA" id="ARBA00001968"/>
    </source>
</evidence>
<feature type="domain" description="DDE Tnp4" evidence="8">
    <location>
        <begin position="165"/>
        <end position="325"/>
    </location>
</feature>
<protein>
    <recommendedName>
        <fullName evidence="8">DDE Tnp4 domain-containing protein</fullName>
    </recommendedName>
</protein>
<dbReference type="KEGG" id="api:103311488"/>
<keyword evidence="10" id="KW-1185">Reference proteome</keyword>
<dbReference type="GO" id="GO:0005634">
    <property type="term" value="C:nucleus"/>
    <property type="evidence" value="ECO:0007669"/>
    <property type="project" value="UniProtKB-SubCell"/>
</dbReference>
<dbReference type="GeneID" id="103311488"/>
<dbReference type="Pfam" id="PF13359">
    <property type="entry name" value="DDE_Tnp_4"/>
    <property type="match status" value="1"/>
</dbReference>
<dbReference type="GO" id="GO:0046872">
    <property type="term" value="F:metal ion binding"/>
    <property type="evidence" value="ECO:0007669"/>
    <property type="project" value="UniProtKB-KW"/>
</dbReference>
<evidence type="ECO:0000256" key="5">
    <source>
        <dbReference type="ARBA" id="ARBA00022723"/>
    </source>
</evidence>
<name>A0A8R2FDC1_ACYPI</name>
<reference evidence="9" key="2">
    <citation type="submission" date="2022-06" db="UniProtKB">
        <authorList>
            <consortium name="EnsemblMetazoa"/>
        </authorList>
    </citation>
    <scope>IDENTIFICATION</scope>
</reference>
<keyword evidence="6" id="KW-0378">Hydrolase</keyword>
<comment type="similarity">
    <text evidence="3">Belongs to the HARBI1 family.</text>
</comment>
<dbReference type="AlphaFoldDB" id="A0A8R2FDC1"/>
<dbReference type="PANTHER" id="PTHR22930:SF289">
    <property type="entry name" value="DDE TNP4 DOMAIN-CONTAINING PROTEIN-RELATED"/>
    <property type="match status" value="1"/>
</dbReference>
<reference evidence="10" key="1">
    <citation type="submission" date="2010-06" db="EMBL/GenBank/DDBJ databases">
        <authorList>
            <person name="Jiang H."/>
            <person name="Abraham K."/>
            <person name="Ali S."/>
            <person name="Alsbrooks S.L."/>
            <person name="Anim B.N."/>
            <person name="Anosike U.S."/>
            <person name="Attaway T."/>
            <person name="Bandaranaike D.P."/>
            <person name="Battles P.K."/>
            <person name="Bell S.N."/>
            <person name="Bell A.V."/>
            <person name="Beltran B."/>
            <person name="Bickham C."/>
            <person name="Bustamante Y."/>
            <person name="Caleb T."/>
            <person name="Canada A."/>
            <person name="Cardenas V."/>
            <person name="Carter K."/>
            <person name="Chacko J."/>
            <person name="Chandrabose M.N."/>
            <person name="Chavez D."/>
            <person name="Chavez A."/>
            <person name="Chen L."/>
            <person name="Chu H.-S."/>
            <person name="Claassen K.J."/>
            <person name="Cockrell R."/>
            <person name="Collins M."/>
            <person name="Cooper J.A."/>
            <person name="Cree A."/>
            <person name="Curry S.M."/>
            <person name="Da Y."/>
            <person name="Dao M.D."/>
            <person name="Das B."/>
            <person name="Davila M.-L."/>
            <person name="Davy-Carroll L."/>
            <person name="Denson S."/>
            <person name="Dinh H."/>
            <person name="Ebong V.E."/>
            <person name="Edwards J.R."/>
            <person name="Egan A."/>
            <person name="El-Daye J."/>
            <person name="Escobedo L."/>
            <person name="Fernandez S."/>
            <person name="Fernando P.R."/>
            <person name="Flagg N."/>
            <person name="Forbes L.D."/>
            <person name="Fowler R.G."/>
            <person name="Fu Q."/>
            <person name="Gabisi R.A."/>
            <person name="Ganer J."/>
            <person name="Garbino Pronczuk A."/>
            <person name="Garcia R.M."/>
            <person name="Garner T."/>
            <person name="Garrett T.E."/>
            <person name="Gonzalez D.A."/>
            <person name="Hamid H."/>
            <person name="Hawkins E.S."/>
            <person name="Hirani K."/>
            <person name="Hogues M.E."/>
            <person name="Hollins B."/>
            <person name="Hsiao C.-H."/>
            <person name="Jabil R."/>
            <person name="James M.L."/>
            <person name="Jhangiani S.N."/>
            <person name="Johnson B."/>
            <person name="Johnson Q."/>
            <person name="Joshi V."/>
            <person name="Kalu J.B."/>
            <person name="Kam C."/>
            <person name="Kashfia A."/>
            <person name="Keebler J."/>
            <person name="Kisamo H."/>
            <person name="Kovar C.L."/>
            <person name="Lago L.A."/>
            <person name="Lai C.-Y."/>
            <person name="Laidlaw J."/>
            <person name="Lara F."/>
            <person name="Le T.-K."/>
            <person name="Lee S.L."/>
            <person name="Legall F.H."/>
            <person name="Lemon S.J."/>
            <person name="Lewis L.R."/>
            <person name="Li B."/>
            <person name="Liu Y."/>
            <person name="Liu Y.-S."/>
            <person name="Lopez J."/>
            <person name="Lozado R.J."/>
            <person name="Lu J."/>
            <person name="Madu R.C."/>
            <person name="Maheshwari M."/>
            <person name="Maheshwari R."/>
            <person name="Malloy K."/>
            <person name="Martinez E."/>
            <person name="Mathew T."/>
            <person name="Mercado I.C."/>
            <person name="Mercado C."/>
            <person name="Meyer B."/>
            <person name="Montgomery K."/>
            <person name="Morgan M.B."/>
            <person name="Munidasa M."/>
            <person name="Nazareth L.V."/>
            <person name="Nelson J."/>
            <person name="Ng B.M."/>
            <person name="Nguyen N.B."/>
            <person name="Nguyen P.Q."/>
            <person name="Nguyen T."/>
            <person name="Obregon M."/>
            <person name="Okwuonu G.O."/>
            <person name="Onwere C.G."/>
            <person name="Orozco G."/>
            <person name="Parra A."/>
            <person name="Patel S."/>
            <person name="Patil S."/>
            <person name="Perez A."/>
            <person name="Perez Y."/>
            <person name="Pham C."/>
            <person name="Primus E.L."/>
            <person name="Pu L.-L."/>
            <person name="Puazo M."/>
            <person name="Qin X."/>
            <person name="Quiroz J.B."/>
            <person name="Reese J."/>
            <person name="Richards S."/>
            <person name="Rives C.M."/>
            <person name="Robberts R."/>
            <person name="Ruiz S.J."/>
            <person name="Ruiz M.J."/>
            <person name="Santibanez J."/>
            <person name="Schneider B.W."/>
            <person name="Sisson I."/>
            <person name="Smith M."/>
            <person name="Sodergren E."/>
            <person name="Song X.-Z."/>
            <person name="Song B.B."/>
            <person name="Summersgill H."/>
            <person name="Thelus R."/>
            <person name="Thornton R.D."/>
            <person name="Trejos Z.Y."/>
            <person name="Usmani K."/>
            <person name="Vattathil S."/>
            <person name="Villasana D."/>
            <person name="Walker D.L."/>
            <person name="Wang S."/>
            <person name="Wang K."/>
            <person name="White C.S."/>
            <person name="Williams A.C."/>
            <person name="Williamson J."/>
            <person name="Wilson K."/>
            <person name="Woghiren I.O."/>
            <person name="Woodworth J.R."/>
            <person name="Worley K.C."/>
            <person name="Wright R.A."/>
            <person name="Wu W."/>
            <person name="Young L."/>
            <person name="Zhang L."/>
            <person name="Zhang J."/>
            <person name="Zhu Y."/>
            <person name="Muzny D.M."/>
            <person name="Weinstock G."/>
            <person name="Gibbs R.A."/>
        </authorList>
    </citation>
    <scope>NUCLEOTIDE SEQUENCE [LARGE SCALE GENOMIC DNA]</scope>
    <source>
        <strain evidence="10">LSR1</strain>
    </source>
</reference>
<keyword evidence="5" id="KW-0479">Metal-binding</keyword>
<evidence type="ECO:0000256" key="4">
    <source>
        <dbReference type="ARBA" id="ARBA00022722"/>
    </source>
</evidence>
<keyword evidence="4" id="KW-0540">Nuclease</keyword>